<accession>A0A6A6NS14</accession>
<evidence type="ECO:0000313" key="2">
    <source>
        <dbReference type="EMBL" id="KAF2454526.1"/>
    </source>
</evidence>
<organism evidence="2 3">
    <name type="scientific">Lineolata rhizophorae</name>
    <dbReference type="NCBI Taxonomy" id="578093"/>
    <lineage>
        <taxon>Eukaryota</taxon>
        <taxon>Fungi</taxon>
        <taxon>Dikarya</taxon>
        <taxon>Ascomycota</taxon>
        <taxon>Pezizomycotina</taxon>
        <taxon>Dothideomycetes</taxon>
        <taxon>Dothideomycetes incertae sedis</taxon>
        <taxon>Lineolatales</taxon>
        <taxon>Lineolataceae</taxon>
        <taxon>Lineolata</taxon>
    </lineage>
</organism>
<dbReference type="OrthoDB" id="5371646at2759"/>
<dbReference type="Proteomes" id="UP000799766">
    <property type="component" value="Unassembled WGS sequence"/>
</dbReference>
<protein>
    <submittedName>
        <fullName evidence="2">Uncharacterized protein</fullName>
    </submittedName>
</protein>
<dbReference type="PRINTS" id="PR01217">
    <property type="entry name" value="PRICHEXTENSN"/>
</dbReference>
<feature type="compositionally biased region" description="Basic and acidic residues" evidence="1">
    <location>
        <begin position="86"/>
        <end position="102"/>
    </location>
</feature>
<gene>
    <name evidence="2" type="ORF">BDY21DRAFT_353159</name>
</gene>
<evidence type="ECO:0000256" key="1">
    <source>
        <dbReference type="SAM" id="MobiDB-lite"/>
    </source>
</evidence>
<feature type="compositionally biased region" description="Polar residues" evidence="1">
    <location>
        <begin position="121"/>
        <end position="143"/>
    </location>
</feature>
<feature type="compositionally biased region" description="Polar residues" evidence="1">
    <location>
        <begin position="57"/>
        <end position="73"/>
    </location>
</feature>
<feature type="compositionally biased region" description="Low complexity" evidence="1">
    <location>
        <begin position="147"/>
        <end position="166"/>
    </location>
</feature>
<feature type="compositionally biased region" description="Pro residues" evidence="1">
    <location>
        <begin position="1"/>
        <end position="18"/>
    </location>
</feature>
<feature type="compositionally biased region" description="Pro residues" evidence="1">
    <location>
        <begin position="202"/>
        <end position="219"/>
    </location>
</feature>
<name>A0A6A6NS14_9PEZI</name>
<evidence type="ECO:0000313" key="3">
    <source>
        <dbReference type="Proteomes" id="UP000799766"/>
    </source>
</evidence>
<reference evidence="2" key="1">
    <citation type="journal article" date="2020" name="Stud. Mycol.">
        <title>101 Dothideomycetes genomes: a test case for predicting lifestyles and emergence of pathogens.</title>
        <authorList>
            <person name="Haridas S."/>
            <person name="Albert R."/>
            <person name="Binder M."/>
            <person name="Bloem J."/>
            <person name="Labutti K."/>
            <person name="Salamov A."/>
            <person name="Andreopoulos B."/>
            <person name="Baker S."/>
            <person name="Barry K."/>
            <person name="Bills G."/>
            <person name="Bluhm B."/>
            <person name="Cannon C."/>
            <person name="Castanera R."/>
            <person name="Culley D."/>
            <person name="Daum C."/>
            <person name="Ezra D."/>
            <person name="Gonzalez J."/>
            <person name="Henrissat B."/>
            <person name="Kuo A."/>
            <person name="Liang C."/>
            <person name="Lipzen A."/>
            <person name="Lutzoni F."/>
            <person name="Magnuson J."/>
            <person name="Mondo S."/>
            <person name="Nolan M."/>
            <person name="Ohm R."/>
            <person name="Pangilinan J."/>
            <person name="Park H.-J."/>
            <person name="Ramirez L."/>
            <person name="Alfaro M."/>
            <person name="Sun H."/>
            <person name="Tritt A."/>
            <person name="Yoshinaga Y."/>
            <person name="Zwiers L.-H."/>
            <person name="Turgeon B."/>
            <person name="Goodwin S."/>
            <person name="Spatafora J."/>
            <person name="Crous P."/>
            <person name="Grigoriev I."/>
        </authorList>
    </citation>
    <scope>NUCLEOTIDE SEQUENCE</scope>
    <source>
        <strain evidence="2">ATCC 16933</strain>
    </source>
</reference>
<feature type="region of interest" description="Disordered" evidence="1">
    <location>
        <begin position="1"/>
        <end position="293"/>
    </location>
</feature>
<sequence length="293" mass="31095">MAGGPRPPQGFSPHPGPMMLPAMPQPHQEIPLKRPHPHEPLTPLGAPGRTLVPRPPQSSQYPMHHVYQSSPPAEQQPPRKKRGRPTKAEAEARLKAAQDRGEVYPPLRSKAPVERSFVTPEGQTRASPAMGTTSIMSTPQMTPSDVPPESSGPRRPSRPSTSEGSGLTQIQAFERPEGGAGFEPQSRSGSTGRPEEQRVPPYVQPTPSPGVPAPAPAPEPPREEREGRMEEREERPPSTSTPGPPTTTTAAGQSAPQSATTAATATQPPTTTTTSSATTTAPSTRSFKETVGM</sequence>
<feature type="compositionally biased region" description="Low complexity" evidence="1">
    <location>
        <begin position="237"/>
        <end position="284"/>
    </location>
</feature>
<feature type="compositionally biased region" description="Basic and acidic residues" evidence="1">
    <location>
        <begin position="220"/>
        <end position="236"/>
    </location>
</feature>
<dbReference type="EMBL" id="MU001691">
    <property type="protein sequence ID" value="KAF2454526.1"/>
    <property type="molecule type" value="Genomic_DNA"/>
</dbReference>
<keyword evidence="3" id="KW-1185">Reference proteome</keyword>
<proteinExistence type="predicted"/>
<dbReference type="AlphaFoldDB" id="A0A6A6NS14"/>